<name>A0ABU6V0C0_9FABA</name>
<accession>A0ABU6V0C0</accession>
<evidence type="ECO:0000313" key="1">
    <source>
        <dbReference type="EMBL" id="MED6167056.1"/>
    </source>
</evidence>
<gene>
    <name evidence="1" type="ORF">PIB30_115416</name>
</gene>
<keyword evidence="2" id="KW-1185">Reference proteome</keyword>
<reference evidence="1 2" key="1">
    <citation type="journal article" date="2023" name="Plants (Basel)">
        <title>Bridging the Gap: Combining Genomics and Transcriptomics Approaches to Understand Stylosanthes scabra, an Orphan Legume from the Brazilian Caatinga.</title>
        <authorList>
            <person name="Ferreira-Neto J.R.C."/>
            <person name="da Silva M.D."/>
            <person name="Binneck E."/>
            <person name="de Melo N.F."/>
            <person name="da Silva R.H."/>
            <person name="de Melo A.L.T.M."/>
            <person name="Pandolfi V."/>
            <person name="Bustamante F.O."/>
            <person name="Brasileiro-Vidal A.C."/>
            <person name="Benko-Iseppon A.M."/>
        </authorList>
    </citation>
    <scope>NUCLEOTIDE SEQUENCE [LARGE SCALE GENOMIC DNA]</scope>
    <source>
        <tissue evidence="1">Leaves</tissue>
    </source>
</reference>
<dbReference type="EMBL" id="JASCZI010133338">
    <property type="protein sequence ID" value="MED6167056.1"/>
    <property type="molecule type" value="Genomic_DNA"/>
</dbReference>
<proteinExistence type="predicted"/>
<dbReference type="Proteomes" id="UP001341840">
    <property type="component" value="Unassembled WGS sequence"/>
</dbReference>
<sequence>MIDKDGSKFTVNGQSLKHYLGDIINKEKIVHNLTWRSSIVKLMTIKERLLEGNPII</sequence>
<protein>
    <submittedName>
        <fullName evidence="1">Uncharacterized protein</fullName>
    </submittedName>
</protein>
<comment type="caution">
    <text evidence="1">The sequence shown here is derived from an EMBL/GenBank/DDBJ whole genome shotgun (WGS) entry which is preliminary data.</text>
</comment>
<evidence type="ECO:0000313" key="2">
    <source>
        <dbReference type="Proteomes" id="UP001341840"/>
    </source>
</evidence>
<feature type="non-terminal residue" evidence="1">
    <location>
        <position position="56"/>
    </location>
</feature>
<organism evidence="1 2">
    <name type="scientific">Stylosanthes scabra</name>
    <dbReference type="NCBI Taxonomy" id="79078"/>
    <lineage>
        <taxon>Eukaryota</taxon>
        <taxon>Viridiplantae</taxon>
        <taxon>Streptophyta</taxon>
        <taxon>Embryophyta</taxon>
        <taxon>Tracheophyta</taxon>
        <taxon>Spermatophyta</taxon>
        <taxon>Magnoliopsida</taxon>
        <taxon>eudicotyledons</taxon>
        <taxon>Gunneridae</taxon>
        <taxon>Pentapetalae</taxon>
        <taxon>rosids</taxon>
        <taxon>fabids</taxon>
        <taxon>Fabales</taxon>
        <taxon>Fabaceae</taxon>
        <taxon>Papilionoideae</taxon>
        <taxon>50 kb inversion clade</taxon>
        <taxon>dalbergioids sensu lato</taxon>
        <taxon>Dalbergieae</taxon>
        <taxon>Pterocarpus clade</taxon>
        <taxon>Stylosanthes</taxon>
    </lineage>
</organism>